<keyword evidence="5 10" id="KW-0808">Transferase</keyword>
<comment type="catalytic activity">
    <reaction evidence="1 10">
        <text>AMP + ATP = 2 ADP</text>
        <dbReference type="Rhea" id="RHEA:12973"/>
        <dbReference type="ChEBI" id="CHEBI:30616"/>
        <dbReference type="ChEBI" id="CHEBI:456215"/>
        <dbReference type="ChEBI" id="CHEBI:456216"/>
        <dbReference type="EC" id="2.7.4.3"/>
    </reaction>
</comment>
<feature type="region of interest" description="NMPbind" evidence="10">
    <location>
        <begin position="49"/>
        <end position="72"/>
    </location>
</feature>
<feature type="binding site" evidence="10">
    <location>
        <position position="29"/>
    </location>
    <ligand>
        <name>ATP</name>
        <dbReference type="ChEBI" id="CHEBI:30616"/>
    </ligand>
</feature>
<dbReference type="EMBL" id="QZAO01000075">
    <property type="protein sequence ID" value="THW76100.1"/>
    <property type="molecule type" value="Genomic_DNA"/>
</dbReference>
<keyword evidence="2 10" id="KW-0963">Cytoplasm</keyword>
<comment type="caution">
    <text evidence="10">Lacks conserved residue(s) required for the propagation of feature annotation.</text>
</comment>
<evidence type="ECO:0000256" key="10">
    <source>
        <dbReference type="HAMAP-Rule" id="MF_03173"/>
    </source>
</evidence>
<keyword evidence="9 10" id="KW-0539">Nucleus</keyword>
<evidence type="ECO:0000256" key="3">
    <source>
        <dbReference type="ARBA" id="ARBA00022517"/>
    </source>
</evidence>
<evidence type="ECO:0000313" key="11">
    <source>
        <dbReference type="EMBL" id="THV77641.1"/>
    </source>
</evidence>
<evidence type="ECO:0000256" key="7">
    <source>
        <dbReference type="ARBA" id="ARBA00022777"/>
    </source>
</evidence>
<keyword evidence="13" id="KW-0378">Hydrolase</keyword>
<evidence type="ECO:0000256" key="1">
    <source>
        <dbReference type="ARBA" id="ARBA00000582"/>
    </source>
</evidence>
<protein>
    <recommendedName>
        <fullName evidence="10">Adenylate kinase isoenzyme 6 homolog</fullName>
        <shortName evidence="10">AK6</shortName>
        <ecNumber evidence="10">2.7.4.3</ecNumber>
    </recommendedName>
    <alternativeName>
        <fullName evidence="10">Dual activity adenylate kinase/ATPase</fullName>
        <shortName evidence="10">AK/ATPase</shortName>
    </alternativeName>
</protein>
<dbReference type="GO" id="GO:0005524">
    <property type="term" value="F:ATP binding"/>
    <property type="evidence" value="ECO:0007669"/>
    <property type="project" value="UniProtKB-KW"/>
</dbReference>
<name>A0A4T0AF58_AURPU</name>
<dbReference type="GO" id="GO:0006364">
    <property type="term" value="P:rRNA processing"/>
    <property type="evidence" value="ECO:0007669"/>
    <property type="project" value="UniProtKB-KW"/>
</dbReference>
<dbReference type="GO" id="GO:0004017">
    <property type="term" value="F:AMP kinase activity"/>
    <property type="evidence" value="ECO:0007669"/>
    <property type="project" value="UniProtKB-UniRule"/>
</dbReference>
<evidence type="ECO:0000256" key="4">
    <source>
        <dbReference type="ARBA" id="ARBA00022552"/>
    </source>
</evidence>
<dbReference type="PANTHER" id="PTHR12595:SF0">
    <property type="entry name" value="ADENYLATE KINASE ISOENZYME 6"/>
    <property type="match status" value="1"/>
</dbReference>
<comment type="function">
    <text evidence="10">Broad-specificity nucleoside monophosphate (NMP) kinase that catalyzes the reversible transfer of the terminal phosphate group between nucleoside triphosphates and monophosphates. Has also ATPase activity. Involved in the late cytoplasmic maturation steps of the 40S ribosomal particles, specifically 18S rRNA maturation. While NMP activity is not required for ribosome maturation, ATPase activity is. Associates transiently with small ribosomal subunit protein uS11. ATP hydrolysis breaks the interaction with uS11. May temporarily remove uS11 from the ribosome to enable a conformational change of the ribosomal RNA that is needed for the final maturation step of the small ribosomal subunit. Its NMP activity may have a role in nuclear energy homeostasis.</text>
</comment>
<feature type="binding site" evidence="10">
    <location>
        <position position="31"/>
    </location>
    <ligand>
        <name>ATP</name>
        <dbReference type="ChEBI" id="CHEBI:30616"/>
    </ligand>
</feature>
<evidence type="ECO:0000256" key="6">
    <source>
        <dbReference type="ARBA" id="ARBA00022741"/>
    </source>
</evidence>
<dbReference type="Proteomes" id="UP000308802">
    <property type="component" value="Unassembled WGS sequence"/>
</dbReference>
<keyword evidence="8 10" id="KW-0067">ATP-binding</keyword>
<evidence type="ECO:0000256" key="5">
    <source>
        <dbReference type="ARBA" id="ARBA00022679"/>
    </source>
</evidence>
<evidence type="ECO:0000256" key="9">
    <source>
        <dbReference type="ARBA" id="ARBA00023242"/>
    </source>
</evidence>
<dbReference type="EC" id="2.7.4.3" evidence="10"/>
<evidence type="ECO:0000313" key="13">
    <source>
        <dbReference type="EMBL" id="THZ86209.1"/>
    </source>
</evidence>
<evidence type="ECO:0000256" key="8">
    <source>
        <dbReference type="ARBA" id="ARBA00022840"/>
    </source>
</evidence>
<keyword evidence="6 10" id="KW-0547">Nucleotide-binding</keyword>
<keyword evidence="7 10" id="KW-0418">Kinase</keyword>
<accession>A0A4T0AF58</accession>
<evidence type="ECO:0000313" key="12">
    <source>
        <dbReference type="EMBL" id="THW76100.1"/>
    </source>
</evidence>
<dbReference type="EMBL" id="QZBT01000025">
    <property type="protein sequence ID" value="THZ86209.1"/>
    <property type="molecule type" value="Genomic_DNA"/>
</dbReference>
<feature type="region of interest" description="LID" evidence="10">
    <location>
        <begin position="124"/>
        <end position="134"/>
    </location>
</feature>
<feature type="binding site" evidence="10">
    <location>
        <position position="33"/>
    </location>
    <ligand>
        <name>ATP</name>
        <dbReference type="ChEBI" id="CHEBI:30616"/>
    </ligand>
</feature>
<evidence type="ECO:0000256" key="2">
    <source>
        <dbReference type="ARBA" id="ARBA00022490"/>
    </source>
</evidence>
<reference evidence="14 15" key="1">
    <citation type="submission" date="2018-10" db="EMBL/GenBank/DDBJ databases">
        <title>Fifty Aureobasidium pullulans genomes reveal a recombining polyextremotolerant generalist.</title>
        <authorList>
            <person name="Gostincar C."/>
            <person name="Turk M."/>
            <person name="Zajc J."/>
            <person name="Gunde-Cimerman N."/>
        </authorList>
    </citation>
    <scope>NUCLEOTIDE SEQUENCE [LARGE SCALE GENOMIC DNA]</scope>
    <source>
        <strain evidence="12 15">EXF-10659</strain>
        <strain evidence="11 14">EXF-11900</strain>
        <strain evidence="13 16">EXF-3403</strain>
    </source>
</reference>
<dbReference type="PANTHER" id="PTHR12595">
    <property type="entry name" value="POS9-ACTIVATING FACTOR FAP7-RELATED"/>
    <property type="match status" value="1"/>
</dbReference>
<dbReference type="Pfam" id="PF13238">
    <property type="entry name" value="AAA_18"/>
    <property type="match status" value="1"/>
</dbReference>
<keyword evidence="3 10" id="KW-0690">Ribosome biogenesis</keyword>
<dbReference type="AlphaFoldDB" id="A0A4T0AF58"/>
<gene>
    <name evidence="13" type="ORF">D6C84_02724</name>
    <name evidence="12" type="ORF">D6D19_03451</name>
    <name evidence="11" type="ORF">D6D28_00171</name>
</gene>
<dbReference type="GO" id="GO:0005634">
    <property type="term" value="C:nucleus"/>
    <property type="evidence" value="ECO:0007669"/>
    <property type="project" value="UniProtKB-SubCell"/>
</dbReference>
<comment type="subunit">
    <text evidence="10">Interacts with small ribosomal subunit protein uS11. Not a structural component of 43S pre-ribosomes, but transiently interacts with them by binding to uS11.</text>
</comment>
<organism evidence="13 16">
    <name type="scientific">Aureobasidium pullulans</name>
    <name type="common">Black yeast</name>
    <name type="synonym">Pullularia pullulans</name>
    <dbReference type="NCBI Taxonomy" id="5580"/>
    <lineage>
        <taxon>Eukaryota</taxon>
        <taxon>Fungi</taxon>
        <taxon>Dikarya</taxon>
        <taxon>Ascomycota</taxon>
        <taxon>Pezizomycotina</taxon>
        <taxon>Dothideomycetes</taxon>
        <taxon>Dothideomycetidae</taxon>
        <taxon>Dothideales</taxon>
        <taxon>Saccotheciaceae</taxon>
        <taxon>Aureobasidium</taxon>
    </lineage>
</organism>
<dbReference type="GO" id="GO:0042274">
    <property type="term" value="P:ribosomal small subunit biogenesis"/>
    <property type="evidence" value="ECO:0007669"/>
    <property type="project" value="UniProtKB-UniRule"/>
</dbReference>
<proteinExistence type="inferred from homology"/>
<dbReference type="Proteomes" id="UP000304951">
    <property type="component" value="Unassembled WGS sequence"/>
</dbReference>
<dbReference type="GO" id="GO:0005737">
    <property type="term" value="C:cytoplasm"/>
    <property type="evidence" value="ECO:0007669"/>
    <property type="project" value="UniProtKB-SubCell"/>
</dbReference>
<dbReference type="InterPro" id="IPR027417">
    <property type="entry name" value="P-loop_NTPase"/>
</dbReference>
<dbReference type="EMBL" id="QZAF01000003">
    <property type="protein sequence ID" value="THV77641.1"/>
    <property type="molecule type" value="Genomic_DNA"/>
</dbReference>
<feature type="binding site" evidence="10">
    <location>
        <position position="32"/>
    </location>
    <ligand>
        <name>ATP</name>
        <dbReference type="ChEBI" id="CHEBI:30616"/>
    </ligand>
</feature>
<dbReference type="Proteomes" id="UP000310039">
    <property type="component" value="Unassembled WGS sequence"/>
</dbReference>
<dbReference type="Gene3D" id="3.40.50.300">
    <property type="entry name" value="P-loop containing nucleotide triphosphate hydrolases"/>
    <property type="match status" value="1"/>
</dbReference>
<dbReference type="InterPro" id="IPR020618">
    <property type="entry name" value="Adenyl_kinase_AK6"/>
</dbReference>
<dbReference type="SUPFAM" id="SSF52540">
    <property type="entry name" value="P-loop containing nucleoside triphosphate hydrolases"/>
    <property type="match status" value="1"/>
</dbReference>
<dbReference type="GO" id="GO:0016887">
    <property type="term" value="F:ATP hydrolysis activity"/>
    <property type="evidence" value="ECO:0007669"/>
    <property type="project" value="UniProtKB-UniRule"/>
</dbReference>
<feature type="binding site" evidence="10">
    <location>
        <position position="34"/>
    </location>
    <ligand>
        <name>ATP</name>
        <dbReference type="ChEBI" id="CHEBI:30616"/>
    </ligand>
</feature>
<sequence>MGKNIVFEQKTKPKKMRTSPNIIITGTPGVGKTTHCEQLASSTGLTHLNVNKVVKERDCEDGFDDELNSVIVDEDKLLDAIEPDLEAGGQIIDWHACDMFPQSLIDLVVVIRCNSTILYDRLKGRGYSDKKLDENMDAEIMEVLLQEARDSYDEEIVVELQSDDLDQIDENLERIQTWIENWKKDHADA</sequence>
<dbReference type="HAMAP" id="MF_00039">
    <property type="entry name" value="Adenylate_kinase_AK6"/>
    <property type="match status" value="1"/>
</dbReference>
<evidence type="ECO:0000313" key="14">
    <source>
        <dbReference type="Proteomes" id="UP000304951"/>
    </source>
</evidence>
<comment type="catalytic activity">
    <reaction evidence="10">
        <text>ATP + H2O = ADP + phosphate + H(+)</text>
        <dbReference type="Rhea" id="RHEA:13065"/>
        <dbReference type="ChEBI" id="CHEBI:15377"/>
        <dbReference type="ChEBI" id="CHEBI:15378"/>
        <dbReference type="ChEBI" id="CHEBI:30616"/>
        <dbReference type="ChEBI" id="CHEBI:43474"/>
        <dbReference type="ChEBI" id="CHEBI:456216"/>
    </reaction>
</comment>
<comment type="caution">
    <text evidence="13">The sequence shown here is derived from an EMBL/GenBank/DDBJ whole genome shotgun (WGS) entry which is preliminary data.</text>
</comment>
<comment type="subcellular location">
    <subcellularLocation>
        <location evidence="10">Cytoplasm</location>
    </subcellularLocation>
    <subcellularLocation>
        <location evidence="10">Nucleus</location>
    </subcellularLocation>
</comment>
<feature type="binding site" evidence="10">
    <location>
        <position position="125"/>
    </location>
    <ligand>
        <name>ATP</name>
        <dbReference type="ChEBI" id="CHEBI:30616"/>
    </ligand>
</feature>
<dbReference type="FunFam" id="3.40.50.300:FF:000372">
    <property type="entry name" value="Adenylate kinase isoenzyme 6 homolog"/>
    <property type="match status" value="1"/>
</dbReference>
<keyword evidence="4 10" id="KW-0698">rRNA processing</keyword>
<evidence type="ECO:0000313" key="16">
    <source>
        <dbReference type="Proteomes" id="UP000310039"/>
    </source>
</evidence>
<comment type="similarity">
    <text evidence="10">Belongs to the adenylate kinase family. AK6 subfamily.</text>
</comment>
<evidence type="ECO:0000313" key="15">
    <source>
        <dbReference type="Proteomes" id="UP000308802"/>
    </source>
</evidence>